<dbReference type="Gene3D" id="3.90.10.10">
    <property type="entry name" value="Cytochrome C3"/>
    <property type="match status" value="1"/>
</dbReference>
<dbReference type="InterPro" id="IPR036280">
    <property type="entry name" value="Multihaem_cyt_sf"/>
</dbReference>
<dbReference type="InterPro" id="IPR051829">
    <property type="entry name" value="Multiheme_Cytochr_ET"/>
</dbReference>
<evidence type="ECO:0000256" key="1">
    <source>
        <dbReference type="ARBA" id="ARBA00022729"/>
    </source>
</evidence>
<dbReference type="GO" id="GO:0016491">
    <property type="term" value="F:oxidoreductase activity"/>
    <property type="evidence" value="ECO:0007669"/>
    <property type="project" value="TreeGrafter"/>
</dbReference>
<dbReference type="SUPFAM" id="SSF48695">
    <property type="entry name" value="Multiheme cytochromes"/>
    <property type="match status" value="1"/>
</dbReference>
<accession>A0A6F8V8R8</accession>
<protein>
    <submittedName>
        <fullName evidence="2">Uncharacterized protein</fullName>
    </submittedName>
</protein>
<dbReference type="PANTHER" id="PTHR35038:SF8">
    <property type="entry name" value="C-TYPE POLYHEME CYTOCHROME OMCC"/>
    <property type="match status" value="1"/>
</dbReference>
<dbReference type="EMBL" id="AP022853">
    <property type="protein sequence ID" value="BCB26088.1"/>
    <property type="molecule type" value="Genomic_DNA"/>
</dbReference>
<organism evidence="2 3">
    <name type="scientific">Sulfurimicrobium lacus</name>
    <dbReference type="NCBI Taxonomy" id="2715678"/>
    <lineage>
        <taxon>Bacteria</taxon>
        <taxon>Pseudomonadati</taxon>
        <taxon>Pseudomonadota</taxon>
        <taxon>Betaproteobacteria</taxon>
        <taxon>Nitrosomonadales</taxon>
        <taxon>Sulfuricellaceae</taxon>
        <taxon>Sulfurimicrobium</taxon>
    </lineage>
</organism>
<dbReference type="Proteomes" id="UP000502260">
    <property type="component" value="Chromosome"/>
</dbReference>
<keyword evidence="3" id="KW-1185">Reference proteome</keyword>
<evidence type="ECO:0000313" key="3">
    <source>
        <dbReference type="Proteomes" id="UP000502260"/>
    </source>
</evidence>
<proteinExistence type="predicted"/>
<name>A0A6F8V8R8_9PROT</name>
<evidence type="ECO:0000313" key="2">
    <source>
        <dbReference type="EMBL" id="BCB26088.1"/>
    </source>
</evidence>
<keyword evidence="1" id="KW-0732">Signal</keyword>
<dbReference type="KEGG" id="slac:SKTS_09740"/>
<sequence>MTNASGTVTTSSSNTTIATVTYAAGVATVRGVAAGSATVTVRDSVTTRTVAVTVTAAVANAYSLLAWNNLGMHCVDGQDYSVFSILPPLNTLNAQLVNKSTGALVTSGVTLTYQATADATGSINTISSTKTNFWQYVQSLFGLSPAPDVGLLGYPMASLTPARMAYNSTENWFEAVGIPITPTDDTRRTNSYPLVQVVAKNTAGQVLATTKVVLPVSDEITCKACHTSTTSTNTAANAAKPTAGWVFDPDPLKDWKKNILRLHDQKQAGNAAYAAALTAKGYSNGLYASALAGKPTLCVACHVSNAYQIEAGFPTGITGISALTKALHASHGTAVDPANGLTLDSSNNRSACYMCHPGSVTQCLRGAMADVKDSGGNVAINCQSCHGRISKVGAATRSGWLSEPNCQACHYDSKRELSAVDTQGNLLNWSDARFATAQNKPSEGFSLYRFSTGHGNLQCSACHGSTHAEFPTSEPNDNLQSIALQGYAGTVHECTVCHATVPNTANGGPHGMHSIGSAWVGNHEHSAETASQRASCAYCHGADFRGSPLSQVKMAKTFNADGHNVSYVAGQQVGCYDCHSGPTGGALTLKTNYASRDQGFFSELLSSTRSYLVALRDKVVAIAGA</sequence>
<dbReference type="PANTHER" id="PTHR35038">
    <property type="entry name" value="DISSIMILATORY SULFITE REDUCTASE SIRA"/>
    <property type="match status" value="1"/>
</dbReference>
<dbReference type="AlphaFoldDB" id="A0A6F8V8R8"/>
<reference evidence="3" key="1">
    <citation type="submission" date="2020-03" db="EMBL/GenBank/DDBJ databases">
        <title>Complete genome sequence of sulfur-oxidizing bacterium skT11.</title>
        <authorList>
            <person name="Kanda M."/>
            <person name="Kojima H."/>
            <person name="Fukui M."/>
        </authorList>
    </citation>
    <scope>NUCLEOTIDE SEQUENCE [LARGE SCALE GENOMIC DNA]</scope>
    <source>
        <strain evidence="3">skT11</strain>
    </source>
</reference>
<gene>
    <name evidence="2" type="ORF">SKTS_09740</name>
</gene>